<gene>
    <name evidence="1" type="ORF">ECRASSUSDP1_LOCUS28693</name>
</gene>
<dbReference type="Proteomes" id="UP001295684">
    <property type="component" value="Unassembled WGS sequence"/>
</dbReference>
<sequence>MEAIIEKNVGSWGDKTRNKEDKLKEYLSDEFLSADSTFLQGRFSFSIRGFKEGTKMSVKKKKTKMAMTIAMKKKKNFLKLDEATHKSPIFRIQSHEGSLNSSKFPSKQNLLNKKLFSEQRLGYKKDCCIERQSTYLSTREDTETKESCREEYLVNSGRATNNSLRKSRKFTKSTKKNKKVSHEYSAKGSKRLILTMKQKKPSNKNFFARKLSVEANPKILNFSKIRQDTLDPDPSPIDYCANIEEAVSNGSIDFDTVSHHPRGSIQEKASHSKFSDTLEVAVPLKFKSDSFKIEPKDTDQESGQIAKEKSLSKTEFTKNSSNTADDEYSLFDWCPEFDEVIENTSTRQQHETVDELIDISCCKDPNDNILKRRHQNASKFELKYYILKEFMDLKAEKIRKYYTLNDAHKDLDSKKTTKRRKSSKKLNLNYKFLEGVDENDAPPRNLKCTISKPRASFRIKNLPHDPLDDGLKSTLEISKIKYRELVGFIDVMGMFCINHSPSYLYSDERPSIDFPGDINVYKIEKLEQIKAEMKFAYDTITDILLAEINKEKYRYRHQQNMVIKLLHWNKNFQEDFELYFREYYQNCFDLDIGPKNLTLKELLKSILHN</sequence>
<accession>A0AAD2DC40</accession>
<evidence type="ECO:0000313" key="1">
    <source>
        <dbReference type="EMBL" id="CAI2387066.1"/>
    </source>
</evidence>
<protein>
    <submittedName>
        <fullName evidence="1">Uncharacterized protein</fullName>
    </submittedName>
</protein>
<organism evidence="1 2">
    <name type="scientific">Euplotes crassus</name>
    <dbReference type="NCBI Taxonomy" id="5936"/>
    <lineage>
        <taxon>Eukaryota</taxon>
        <taxon>Sar</taxon>
        <taxon>Alveolata</taxon>
        <taxon>Ciliophora</taxon>
        <taxon>Intramacronucleata</taxon>
        <taxon>Spirotrichea</taxon>
        <taxon>Hypotrichia</taxon>
        <taxon>Euplotida</taxon>
        <taxon>Euplotidae</taxon>
        <taxon>Moneuplotes</taxon>
    </lineage>
</organism>
<keyword evidence="2" id="KW-1185">Reference proteome</keyword>
<reference evidence="1" key="1">
    <citation type="submission" date="2023-07" db="EMBL/GenBank/DDBJ databases">
        <authorList>
            <consortium name="AG Swart"/>
            <person name="Singh M."/>
            <person name="Singh A."/>
            <person name="Seah K."/>
            <person name="Emmerich C."/>
        </authorList>
    </citation>
    <scope>NUCLEOTIDE SEQUENCE</scope>
    <source>
        <strain evidence="1">DP1</strain>
    </source>
</reference>
<dbReference type="EMBL" id="CAMPGE010029586">
    <property type="protein sequence ID" value="CAI2387066.1"/>
    <property type="molecule type" value="Genomic_DNA"/>
</dbReference>
<proteinExistence type="predicted"/>
<evidence type="ECO:0000313" key="2">
    <source>
        <dbReference type="Proteomes" id="UP001295684"/>
    </source>
</evidence>
<dbReference type="AlphaFoldDB" id="A0AAD2DC40"/>
<comment type="caution">
    <text evidence="1">The sequence shown here is derived from an EMBL/GenBank/DDBJ whole genome shotgun (WGS) entry which is preliminary data.</text>
</comment>
<name>A0AAD2DC40_EUPCR</name>